<dbReference type="PANTHER" id="PTHR12138">
    <property type="entry name" value="PRIMATE-EXPANDED PROTEIN FAMILY"/>
    <property type="match status" value="1"/>
</dbReference>
<evidence type="ECO:0000313" key="3">
    <source>
        <dbReference type="Proteomes" id="UP000694411"/>
    </source>
</evidence>
<sequence>VDVAMRASFINSLRLKFCKISLLQRSLAYSSFLCSGVISVHCNLRLPGSSDSPASASQVAETTGEHHHT</sequence>
<dbReference type="Proteomes" id="UP000694411">
    <property type="component" value="Chromosome 16"/>
</dbReference>
<dbReference type="Ensembl" id="ENSTGET00000040963.1">
    <property type="protein sequence ID" value="ENSTGEP00000034508.1"/>
    <property type="gene ID" value="ENSTGEG00000027512.1"/>
</dbReference>
<organism evidence="2 3">
    <name type="scientific">Theropithecus gelada</name>
    <name type="common">Gelada baboon</name>
    <dbReference type="NCBI Taxonomy" id="9565"/>
    <lineage>
        <taxon>Eukaryota</taxon>
        <taxon>Metazoa</taxon>
        <taxon>Chordata</taxon>
        <taxon>Craniata</taxon>
        <taxon>Vertebrata</taxon>
        <taxon>Euteleostomi</taxon>
        <taxon>Mammalia</taxon>
        <taxon>Eutheria</taxon>
        <taxon>Euarchontoglires</taxon>
        <taxon>Primates</taxon>
        <taxon>Haplorrhini</taxon>
        <taxon>Catarrhini</taxon>
        <taxon>Cercopithecidae</taxon>
        <taxon>Cercopithecinae</taxon>
        <taxon>Theropithecus</taxon>
    </lineage>
</organism>
<accession>A0A8D2GFC4</accession>
<keyword evidence="3" id="KW-1185">Reference proteome</keyword>
<proteinExistence type="predicted"/>
<dbReference type="AlphaFoldDB" id="A0A8D2GFC4"/>
<dbReference type="PANTHER" id="PTHR12138:SF162">
    <property type="entry name" value="CHROMOSOME UNDETERMINED SCAFFOLD_275, WHOLE GENOME SHOTGUN SEQUENCE"/>
    <property type="match status" value="1"/>
</dbReference>
<feature type="compositionally biased region" description="Polar residues" evidence="1">
    <location>
        <begin position="49"/>
        <end position="61"/>
    </location>
</feature>
<evidence type="ECO:0000256" key="1">
    <source>
        <dbReference type="SAM" id="MobiDB-lite"/>
    </source>
</evidence>
<evidence type="ECO:0000313" key="2">
    <source>
        <dbReference type="Ensembl" id="ENSTGEP00000034508.1"/>
    </source>
</evidence>
<reference evidence="2" key="2">
    <citation type="submission" date="2025-08" db="UniProtKB">
        <authorList>
            <consortium name="Ensembl"/>
        </authorList>
    </citation>
    <scope>IDENTIFICATION</scope>
</reference>
<reference evidence="2" key="1">
    <citation type="submission" date="2018-05" db="EMBL/GenBank/DDBJ databases">
        <title>Whole genome of Theropithecus gelada.</title>
        <authorList>
            <person name="Chiou K.L."/>
            <person name="Snyder-Mackler N."/>
        </authorList>
    </citation>
    <scope>NUCLEOTIDE SEQUENCE [LARGE SCALE GENOMIC DNA]</scope>
</reference>
<feature type="region of interest" description="Disordered" evidence="1">
    <location>
        <begin position="49"/>
        <end position="69"/>
    </location>
</feature>
<protein>
    <submittedName>
        <fullName evidence="2">Uncharacterized protein</fullName>
    </submittedName>
</protein>
<name>A0A8D2GFC4_THEGE</name>
<reference evidence="2" key="3">
    <citation type="submission" date="2025-09" db="UniProtKB">
        <authorList>
            <consortium name="Ensembl"/>
        </authorList>
    </citation>
    <scope>IDENTIFICATION</scope>
</reference>